<gene>
    <name evidence="1" type="ORF">SNAT2548_LOCUS18663</name>
</gene>
<dbReference type="Proteomes" id="UP000604046">
    <property type="component" value="Unassembled WGS sequence"/>
</dbReference>
<evidence type="ECO:0000313" key="2">
    <source>
        <dbReference type="Proteomes" id="UP000604046"/>
    </source>
</evidence>
<protein>
    <submittedName>
        <fullName evidence="1">Uncharacterized protein</fullName>
    </submittedName>
</protein>
<keyword evidence="2" id="KW-1185">Reference proteome</keyword>
<dbReference type="EMBL" id="CAJNDS010002152">
    <property type="protein sequence ID" value="CAE7353161.1"/>
    <property type="molecule type" value="Genomic_DNA"/>
</dbReference>
<comment type="caution">
    <text evidence="1">The sequence shown here is derived from an EMBL/GenBank/DDBJ whole genome shotgun (WGS) entry which is preliminary data.</text>
</comment>
<reference evidence="1" key="1">
    <citation type="submission" date="2021-02" db="EMBL/GenBank/DDBJ databases">
        <authorList>
            <person name="Dougan E. K."/>
            <person name="Rhodes N."/>
            <person name="Thang M."/>
            <person name="Chan C."/>
        </authorList>
    </citation>
    <scope>NUCLEOTIDE SEQUENCE</scope>
</reference>
<organism evidence="1 2">
    <name type="scientific">Symbiodinium natans</name>
    <dbReference type="NCBI Taxonomy" id="878477"/>
    <lineage>
        <taxon>Eukaryota</taxon>
        <taxon>Sar</taxon>
        <taxon>Alveolata</taxon>
        <taxon>Dinophyceae</taxon>
        <taxon>Suessiales</taxon>
        <taxon>Symbiodiniaceae</taxon>
        <taxon>Symbiodinium</taxon>
    </lineage>
</organism>
<sequence>MFGNLSSTDARGRAARGSPVFKRQLPMAFPSVSFGCRSTSGEARPTWRRLRMSRSGFQFVTQRCRGSCRAG</sequence>
<evidence type="ECO:0000313" key="1">
    <source>
        <dbReference type="EMBL" id="CAE7353161.1"/>
    </source>
</evidence>
<name>A0A812PK13_9DINO</name>
<proteinExistence type="predicted"/>
<dbReference type="AlphaFoldDB" id="A0A812PK13"/>
<accession>A0A812PK13</accession>